<dbReference type="RefSeq" id="WP_173170934.1">
    <property type="nucleotide sequence ID" value="NZ_AP023189.1"/>
</dbReference>
<feature type="coiled-coil region" evidence="1">
    <location>
        <begin position="56"/>
        <end position="101"/>
    </location>
</feature>
<dbReference type="AlphaFoldDB" id="A0A6J4EDH2"/>
<evidence type="ECO:0008006" key="4">
    <source>
        <dbReference type="Google" id="ProtNLM"/>
    </source>
</evidence>
<dbReference type="Pfam" id="PF03245">
    <property type="entry name" value="Phage_lysis"/>
    <property type="match status" value="1"/>
</dbReference>
<dbReference type="InterPro" id="IPR004929">
    <property type="entry name" value="I-spanin"/>
</dbReference>
<protein>
    <recommendedName>
        <fullName evidence="4">Lysis protein</fullName>
    </recommendedName>
</protein>
<reference evidence="2 3" key="1">
    <citation type="submission" date="2020-05" db="EMBL/GenBank/DDBJ databases">
        <title>Characterization of novel class B3 metallo-beta-lactamase from novel Pseudomonas species.</title>
        <authorList>
            <person name="Yamada K."/>
            <person name="Aoki K."/>
            <person name="Ishii Y."/>
        </authorList>
    </citation>
    <scope>NUCLEOTIDE SEQUENCE [LARGE SCALE GENOMIC DNA]</scope>
    <source>
        <strain evidence="2 3">TUM18999</strain>
    </source>
</reference>
<organism evidence="2 3">
    <name type="scientific">Pseudomonas tohonis</name>
    <dbReference type="NCBI Taxonomy" id="2725477"/>
    <lineage>
        <taxon>Bacteria</taxon>
        <taxon>Pseudomonadati</taxon>
        <taxon>Pseudomonadota</taxon>
        <taxon>Gammaproteobacteria</taxon>
        <taxon>Pseudomonadales</taxon>
        <taxon>Pseudomonadaceae</taxon>
        <taxon>Pseudomonas</taxon>
    </lineage>
</organism>
<dbReference type="KEGG" id="ptw:TUM18999_57260"/>
<dbReference type="Proteomes" id="UP000509383">
    <property type="component" value="Chromosome"/>
</dbReference>
<sequence>MTALQVRLLAFVVAGAIAAASGALVNGWRWEAKLAAANQMHADALADIDRATARKLQAQHEQQVALQRRLELTEQQHYQELAHAQENTDRLRADLAADRQRLLVKVRGPASCSGVPAAPGAAGVDDGTQYAELHPATAADLAALAGDADRCAVRLNGLQAWVREVHGNSHGPKAVSAKP</sequence>
<evidence type="ECO:0000313" key="2">
    <source>
        <dbReference type="EMBL" id="BCG27535.1"/>
    </source>
</evidence>
<proteinExistence type="predicted"/>
<keyword evidence="1" id="KW-0175">Coiled coil</keyword>
<gene>
    <name evidence="2" type="ORF">TUM18999_57260</name>
</gene>
<accession>A0A6J4EDH2</accession>
<dbReference type="EMBL" id="AP023189">
    <property type="protein sequence ID" value="BCG27535.1"/>
    <property type="molecule type" value="Genomic_DNA"/>
</dbReference>
<evidence type="ECO:0000313" key="3">
    <source>
        <dbReference type="Proteomes" id="UP000509383"/>
    </source>
</evidence>
<name>A0A6J4EDH2_9PSED</name>
<dbReference type="GO" id="GO:0044659">
    <property type="term" value="P:viral release from host cell by cytolysis"/>
    <property type="evidence" value="ECO:0007669"/>
    <property type="project" value="InterPro"/>
</dbReference>
<evidence type="ECO:0000256" key="1">
    <source>
        <dbReference type="SAM" id="Coils"/>
    </source>
</evidence>